<dbReference type="RefSeq" id="WP_155459825.1">
    <property type="nucleotide sequence ID" value="NZ_WNHS01000925.1"/>
</dbReference>
<evidence type="ECO:0000256" key="1">
    <source>
        <dbReference type="SAM" id="Coils"/>
    </source>
</evidence>
<keyword evidence="1" id="KW-0175">Coiled coil</keyword>
<evidence type="ECO:0000313" key="3">
    <source>
        <dbReference type="Proteomes" id="UP000490982"/>
    </source>
</evidence>
<feature type="non-terminal residue" evidence="2">
    <location>
        <position position="60"/>
    </location>
</feature>
<organism evidence="2 3">
    <name type="scientific">Streptococcus pneumoniae</name>
    <dbReference type="NCBI Taxonomy" id="1313"/>
    <lineage>
        <taxon>Bacteria</taxon>
        <taxon>Bacillati</taxon>
        <taxon>Bacillota</taxon>
        <taxon>Bacilli</taxon>
        <taxon>Lactobacillales</taxon>
        <taxon>Streptococcaceae</taxon>
        <taxon>Streptococcus</taxon>
    </lineage>
</organism>
<feature type="coiled-coil region" evidence="1">
    <location>
        <begin position="27"/>
        <end position="54"/>
    </location>
</feature>
<dbReference type="AlphaFoldDB" id="A0A6G2DY54"/>
<dbReference type="Proteomes" id="UP000490982">
    <property type="component" value="Unassembled WGS sequence"/>
</dbReference>
<dbReference type="EMBL" id="WNHS01000925">
    <property type="protein sequence ID" value="MTW25935.1"/>
    <property type="molecule type" value="Genomic_DNA"/>
</dbReference>
<protein>
    <submittedName>
        <fullName evidence="2">Uncharacterized protein</fullName>
    </submittedName>
</protein>
<sequence length="60" mass="6872">MMREGLIVSTVLLAIGYLGWAHAEWRIKRYLIRIDTLADELAQERAEAKRLGNVLNSMTN</sequence>
<reference evidence="2 3" key="1">
    <citation type="submission" date="2019-11" db="EMBL/GenBank/DDBJ databases">
        <title>Growth characteristics of pneumococcus vary with the chemical composition of the capsule and with environmental conditions.</title>
        <authorList>
            <person name="Tothpal A."/>
            <person name="Desobry K."/>
            <person name="Joshi S."/>
            <person name="Wyllie A.L."/>
            <person name="Weinberger D.M."/>
        </authorList>
    </citation>
    <scope>NUCLEOTIDE SEQUENCE [LARGE SCALE GENOMIC DNA]</scope>
    <source>
        <strain evidence="3">pnumococcus23A</strain>
    </source>
</reference>
<gene>
    <name evidence="2" type="ORF">GM537_14255</name>
</gene>
<name>A0A6G2DY54_STREE</name>
<accession>A0A6G2DY54</accession>
<comment type="caution">
    <text evidence="2">The sequence shown here is derived from an EMBL/GenBank/DDBJ whole genome shotgun (WGS) entry which is preliminary data.</text>
</comment>
<evidence type="ECO:0000313" key="2">
    <source>
        <dbReference type="EMBL" id="MTW25935.1"/>
    </source>
</evidence>
<proteinExistence type="predicted"/>